<dbReference type="Gene3D" id="3.40.50.1820">
    <property type="entry name" value="alpha/beta hydrolase"/>
    <property type="match status" value="1"/>
</dbReference>
<evidence type="ECO:0000313" key="1">
    <source>
        <dbReference type="EMBL" id="MDO3380885.1"/>
    </source>
</evidence>
<accession>A0ABT8T9U0</accession>
<name>A0ABT8T9U0_9GAMM</name>
<protein>
    <submittedName>
        <fullName evidence="1">YqiA/YcfP family alpha/beta fold hydrolase</fullName>
    </submittedName>
</protein>
<dbReference type="GO" id="GO:0016787">
    <property type="term" value="F:hydrolase activity"/>
    <property type="evidence" value="ECO:0007669"/>
    <property type="project" value="UniProtKB-KW"/>
</dbReference>
<evidence type="ECO:0000313" key="2">
    <source>
        <dbReference type="Proteomes" id="UP001168380"/>
    </source>
</evidence>
<dbReference type="SUPFAM" id="SSF53474">
    <property type="entry name" value="alpha/beta-Hydrolases"/>
    <property type="match status" value="1"/>
</dbReference>
<dbReference type="Pfam" id="PF05728">
    <property type="entry name" value="UPF0227"/>
    <property type="match status" value="1"/>
</dbReference>
<reference evidence="1" key="1">
    <citation type="submission" date="2023-07" db="EMBL/GenBank/DDBJ databases">
        <title>Gilvimarinus algae sp. nov., isolated from the surface of Kelp.</title>
        <authorList>
            <person name="Sun Y.Y."/>
            <person name="Gong Y."/>
            <person name="Du Z.J."/>
        </authorList>
    </citation>
    <scope>NUCLEOTIDE SEQUENCE</scope>
    <source>
        <strain evidence="1">SDUM040014</strain>
    </source>
</reference>
<gene>
    <name evidence="1" type="ORF">QWI16_01785</name>
</gene>
<dbReference type="PANTHER" id="PTHR35602">
    <property type="entry name" value="ESTERASE YQIA-RELATED"/>
    <property type="match status" value="1"/>
</dbReference>
<dbReference type="PANTHER" id="PTHR35602:SF3">
    <property type="entry name" value="ESTERASE YQIA"/>
    <property type="match status" value="1"/>
</dbReference>
<dbReference type="RefSeq" id="WP_302711008.1">
    <property type="nucleotide sequence ID" value="NZ_JAULRT010000032.1"/>
</dbReference>
<dbReference type="InterPro" id="IPR029058">
    <property type="entry name" value="AB_hydrolase_fold"/>
</dbReference>
<organism evidence="1 2">
    <name type="scientific">Gilvimarinus algae</name>
    <dbReference type="NCBI Taxonomy" id="3058037"/>
    <lineage>
        <taxon>Bacteria</taxon>
        <taxon>Pseudomonadati</taxon>
        <taxon>Pseudomonadota</taxon>
        <taxon>Gammaproteobacteria</taxon>
        <taxon>Cellvibrionales</taxon>
        <taxon>Cellvibrionaceae</taxon>
        <taxon>Gilvimarinus</taxon>
    </lineage>
</organism>
<proteinExistence type="predicted"/>
<comment type="caution">
    <text evidence="1">The sequence shown here is derived from an EMBL/GenBank/DDBJ whole genome shotgun (WGS) entry which is preliminary data.</text>
</comment>
<dbReference type="EMBL" id="JAULRT010000032">
    <property type="protein sequence ID" value="MDO3380885.1"/>
    <property type="molecule type" value="Genomic_DNA"/>
</dbReference>
<dbReference type="Proteomes" id="UP001168380">
    <property type="component" value="Unassembled WGS sequence"/>
</dbReference>
<keyword evidence="2" id="KW-1185">Reference proteome</keyword>
<sequence>MAAVIYLHGFLSSPHSHKATQVKQWIGAHAPDVTFHCPQLTPYPAQTQAELKALMEFLQPEPIWLIGSSLGGFWATWLAEHYHRPAVLVNPSVAPWQFMPRYLGVDLDAYHTDDSYRLEPEHLEQIRAADCAVIKRPDNYWLMVQTGDETLDYREAVAKYSACRQLVEEGGDHSFVGFERHLPEIIEFFRAFETASSD</sequence>
<keyword evidence="1" id="KW-0378">Hydrolase</keyword>
<dbReference type="InterPro" id="IPR008886">
    <property type="entry name" value="UPF0227/Esterase_YqiA"/>
</dbReference>